<feature type="compositionally biased region" description="Acidic residues" evidence="7">
    <location>
        <begin position="54"/>
        <end position="67"/>
    </location>
</feature>
<keyword evidence="6" id="KW-0744">Spermatogenesis</keyword>
<evidence type="ECO:0000256" key="5">
    <source>
        <dbReference type="ARBA" id="ARBA00022782"/>
    </source>
</evidence>
<keyword evidence="4" id="KW-0597">Phosphoprotein</keyword>
<dbReference type="Proteomes" id="UP000695000">
    <property type="component" value="Unplaced"/>
</dbReference>
<dbReference type="PANTHER" id="PTHR17005">
    <property type="entry name" value="MALE-ENHANCED ANTIGEN-1"/>
    <property type="match status" value="1"/>
</dbReference>
<evidence type="ECO:0000256" key="3">
    <source>
        <dbReference type="ARBA" id="ARBA00022473"/>
    </source>
</evidence>
<keyword evidence="8" id="KW-1185">Reference proteome</keyword>
<keyword evidence="3" id="KW-0217">Developmental protein</keyword>
<evidence type="ECO:0000256" key="4">
    <source>
        <dbReference type="ARBA" id="ARBA00022553"/>
    </source>
</evidence>
<evidence type="ECO:0000256" key="1">
    <source>
        <dbReference type="ARBA" id="ARBA00002540"/>
    </source>
</evidence>
<evidence type="ECO:0000256" key="6">
    <source>
        <dbReference type="ARBA" id="ARBA00022871"/>
    </source>
</evidence>
<sequence>MVACNMGLPDNPEMEPHLISNNELTMPVDSDNEEEVNSYEGYERLPMEQTNVESSDDEDEDNDEDGSNTESNCNLPSITPVENNLVKEVWDGPSVTEIELDKEKVDQVKAALENFTLPASSIPDWANKIPEDQWKNEILNRLRKN</sequence>
<accession>A0ABM1NAD8</accession>
<name>A0ABM1NAD8_NICVS</name>
<proteinExistence type="predicted"/>
<gene>
    <name evidence="9" type="primary">LOC108567693</name>
</gene>
<comment type="function">
    <text evidence="1">May play an important role in spermatogenesis and/or testis development.</text>
</comment>
<dbReference type="Pfam" id="PF06910">
    <property type="entry name" value="MEA1"/>
    <property type="match status" value="1"/>
</dbReference>
<evidence type="ECO:0000313" key="8">
    <source>
        <dbReference type="Proteomes" id="UP000695000"/>
    </source>
</evidence>
<evidence type="ECO:0000256" key="7">
    <source>
        <dbReference type="SAM" id="MobiDB-lite"/>
    </source>
</evidence>
<keyword evidence="5" id="KW-0221">Differentiation</keyword>
<feature type="region of interest" description="Disordered" evidence="7">
    <location>
        <begin position="1"/>
        <end position="80"/>
    </location>
</feature>
<reference evidence="9" key="1">
    <citation type="submission" date="2025-08" db="UniProtKB">
        <authorList>
            <consortium name="RefSeq"/>
        </authorList>
    </citation>
    <scope>IDENTIFICATION</scope>
    <source>
        <tissue evidence="9">Whole Larva</tissue>
    </source>
</reference>
<evidence type="ECO:0000313" key="9">
    <source>
        <dbReference type="RefSeq" id="XP_017783788.1"/>
    </source>
</evidence>
<protein>
    <recommendedName>
        <fullName evidence="2">Male-enhanced antigen 1</fullName>
    </recommendedName>
</protein>
<dbReference type="RefSeq" id="XP_017783788.1">
    <property type="nucleotide sequence ID" value="XM_017928299.1"/>
</dbReference>
<evidence type="ECO:0000256" key="2">
    <source>
        <dbReference type="ARBA" id="ARBA00022245"/>
    </source>
</evidence>
<dbReference type="InterPro" id="IPR009685">
    <property type="entry name" value="MEA1"/>
</dbReference>
<organism evidence="8 9">
    <name type="scientific">Nicrophorus vespilloides</name>
    <name type="common">Boreal carrion beetle</name>
    <dbReference type="NCBI Taxonomy" id="110193"/>
    <lineage>
        <taxon>Eukaryota</taxon>
        <taxon>Metazoa</taxon>
        <taxon>Ecdysozoa</taxon>
        <taxon>Arthropoda</taxon>
        <taxon>Hexapoda</taxon>
        <taxon>Insecta</taxon>
        <taxon>Pterygota</taxon>
        <taxon>Neoptera</taxon>
        <taxon>Endopterygota</taxon>
        <taxon>Coleoptera</taxon>
        <taxon>Polyphaga</taxon>
        <taxon>Staphyliniformia</taxon>
        <taxon>Silphidae</taxon>
        <taxon>Nicrophorinae</taxon>
        <taxon>Nicrophorus</taxon>
    </lineage>
</organism>
<dbReference type="GeneID" id="108567693"/>